<dbReference type="PROSITE" id="PS51257">
    <property type="entry name" value="PROKAR_LIPOPROTEIN"/>
    <property type="match status" value="1"/>
</dbReference>
<accession>A0A4U0PCY9</accession>
<protein>
    <submittedName>
        <fullName evidence="2">Uncharacterized protein</fullName>
    </submittedName>
</protein>
<sequence>MKKLLYLFLVLGLSLSSCKKEDSNGKPENIITLDGKDYELEAVTREISRFTGIAVEDLVFDKENLSYTHVRYSDMVIKISDYLPHFEI</sequence>
<dbReference type="EMBL" id="SUME01000004">
    <property type="protein sequence ID" value="TJZ60514.1"/>
    <property type="molecule type" value="Genomic_DNA"/>
</dbReference>
<dbReference type="Proteomes" id="UP000306808">
    <property type="component" value="Unassembled WGS sequence"/>
</dbReference>
<dbReference type="AlphaFoldDB" id="A0A4U0PCY9"/>
<dbReference type="RefSeq" id="WP_136901361.1">
    <property type="nucleotide sequence ID" value="NZ_SUME01000004.1"/>
</dbReference>
<keyword evidence="1" id="KW-0732">Signal</keyword>
<feature type="chain" id="PRO_5021015143" evidence="1">
    <location>
        <begin position="20"/>
        <end position="88"/>
    </location>
</feature>
<reference evidence="2 3" key="1">
    <citation type="submission" date="2019-04" db="EMBL/GenBank/DDBJ databases">
        <title>Sphingobacterium olei sp. nov., isolated from oil-contaminated soil.</title>
        <authorList>
            <person name="Liu B."/>
        </authorList>
    </citation>
    <scope>NUCLEOTIDE SEQUENCE [LARGE SCALE GENOMIC DNA]</scope>
    <source>
        <strain evidence="2 3">HAL-9</strain>
    </source>
</reference>
<feature type="signal peptide" evidence="1">
    <location>
        <begin position="1"/>
        <end position="19"/>
    </location>
</feature>
<evidence type="ECO:0000256" key="1">
    <source>
        <dbReference type="SAM" id="SignalP"/>
    </source>
</evidence>
<gene>
    <name evidence="2" type="ORF">FAZ15_10975</name>
</gene>
<proteinExistence type="predicted"/>
<comment type="caution">
    <text evidence="2">The sequence shown here is derived from an EMBL/GenBank/DDBJ whole genome shotgun (WGS) entry which is preliminary data.</text>
</comment>
<keyword evidence="3" id="KW-1185">Reference proteome</keyword>
<evidence type="ECO:0000313" key="2">
    <source>
        <dbReference type="EMBL" id="TJZ60514.1"/>
    </source>
</evidence>
<organism evidence="2 3">
    <name type="scientific">Sphingobacterium olei</name>
    <dbReference type="NCBI Taxonomy" id="2571155"/>
    <lineage>
        <taxon>Bacteria</taxon>
        <taxon>Pseudomonadati</taxon>
        <taxon>Bacteroidota</taxon>
        <taxon>Sphingobacteriia</taxon>
        <taxon>Sphingobacteriales</taxon>
        <taxon>Sphingobacteriaceae</taxon>
        <taxon>Sphingobacterium</taxon>
    </lineage>
</organism>
<name>A0A4U0PCY9_9SPHI</name>
<evidence type="ECO:0000313" key="3">
    <source>
        <dbReference type="Proteomes" id="UP000306808"/>
    </source>
</evidence>